<evidence type="ECO:0000313" key="2">
    <source>
        <dbReference type="Proteomes" id="UP000750711"/>
    </source>
</evidence>
<sequence length="65" mass="7272">EDGDWAANGVPDQDHPKLYFGSAKHAVFHTKKTDYCDVGSDGNGLPDDEFNTAYRGDNWSHMSWP</sequence>
<protein>
    <submittedName>
        <fullName evidence="1">Uncharacterized protein</fullName>
    </submittedName>
</protein>
<keyword evidence="2" id="KW-1185">Reference proteome</keyword>
<gene>
    <name evidence="1" type="ORF">GP486_008665</name>
</gene>
<dbReference type="Proteomes" id="UP000750711">
    <property type="component" value="Unassembled WGS sequence"/>
</dbReference>
<comment type="caution">
    <text evidence="1">The sequence shown here is derived from an EMBL/GenBank/DDBJ whole genome shotgun (WGS) entry which is preliminary data.</text>
</comment>
<dbReference type="AlphaFoldDB" id="A0A9P8I747"/>
<evidence type="ECO:0000313" key="1">
    <source>
        <dbReference type="EMBL" id="KAH0542117.1"/>
    </source>
</evidence>
<reference evidence="1" key="1">
    <citation type="submission" date="2021-03" db="EMBL/GenBank/DDBJ databases">
        <title>Comparative genomics and phylogenomic investigation of the class Geoglossomycetes provide insights into ecological specialization and systematics.</title>
        <authorList>
            <person name="Melie T."/>
            <person name="Pirro S."/>
            <person name="Miller A.N."/>
            <person name="Quandt A."/>
        </authorList>
    </citation>
    <scope>NUCLEOTIDE SEQUENCE</scope>
    <source>
        <strain evidence="1">CAQ_001_2017</strain>
    </source>
</reference>
<dbReference type="EMBL" id="JAGHQM010003700">
    <property type="protein sequence ID" value="KAH0542117.1"/>
    <property type="molecule type" value="Genomic_DNA"/>
</dbReference>
<name>A0A9P8I747_9PEZI</name>
<feature type="non-terminal residue" evidence="1">
    <location>
        <position position="1"/>
    </location>
</feature>
<feature type="non-terminal residue" evidence="1">
    <location>
        <position position="65"/>
    </location>
</feature>
<accession>A0A9P8I747</accession>
<proteinExistence type="predicted"/>
<organism evidence="1 2">
    <name type="scientific">Trichoglossum hirsutum</name>
    <dbReference type="NCBI Taxonomy" id="265104"/>
    <lineage>
        <taxon>Eukaryota</taxon>
        <taxon>Fungi</taxon>
        <taxon>Dikarya</taxon>
        <taxon>Ascomycota</taxon>
        <taxon>Pezizomycotina</taxon>
        <taxon>Geoglossomycetes</taxon>
        <taxon>Geoglossales</taxon>
        <taxon>Geoglossaceae</taxon>
        <taxon>Trichoglossum</taxon>
    </lineage>
</organism>